<evidence type="ECO:0000256" key="4">
    <source>
        <dbReference type="ARBA" id="ARBA00022741"/>
    </source>
</evidence>
<dbReference type="InterPro" id="IPR050763">
    <property type="entry name" value="ABC_transporter_ATP-binding"/>
</dbReference>
<dbReference type="PANTHER" id="PTHR42711">
    <property type="entry name" value="ABC TRANSPORTER ATP-BINDING PROTEIN"/>
    <property type="match status" value="1"/>
</dbReference>
<dbReference type="InterPro" id="IPR027417">
    <property type="entry name" value="P-loop_NTPase"/>
</dbReference>
<dbReference type="PROSITE" id="PS00211">
    <property type="entry name" value="ABC_TRANSPORTER_1"/>
    <property type="match status" value="1"/>
</dbReference>
<evidence type="ECO:0000256" key="1">
    <source>
        <dbReference type="ARBA" id="ARBA00004236"/>
    </source>
</evidence>
<keyword evidence="2" id="KW-0813">Transport</keyword>
<dbReference type="SUPFAM" id="SSF52540">
    <property type="entry name" value="P-loop containing nucleoside triphosphate hydrolases"/>
    <property type="match status" value="1"/>
</dbReference>
<dbReference type="InterPro" id="IPR003439">
    <property type="entry name" value="ABC_transporter-like_ATP-bd"/>
</dbReference>
<reference evidence="9" key="1">
    <citation type="journal article" date="2015" name="Proc. Natl. Acad. Sci. U.S.A.">
        <title>Networks of energetic and metabolic interactions define dynamics in microbial communities.</title>
        <authorList>
            <person name="Embree M."/>
            <person name="Liu J.K."/>
            <person name="Al-Bassam M.M."/>
            <person name="Zengler K."/>
        </authorList>
    </citation>
    <scope>NUCLEOTIDE SEQUENCE</scope>
</reference>
<dbReference type="GO" id="GO:0005524">
    <property type="term" value="F:ATP binding"/>
    <property type="evidence" value="ECO:0007669"/>
    <property type="project" value="UniProtKB-KW"/>
</dbReference>
<organism evidence="9">
    <name type="scientific">hydrocarbon metagenome</name>
    <dbReference type="NCBI Taxonomy" id="938273"/>
    <lineage>
        <taxon>unclassified sequences</taxon>
        <taxon>metagenomes</taxon>
        <taxon>ecological metagenomes</taxon>
    </lineage>
</organism>
<dbReference type="AlphaFoldDB" id="A0A0W8FG38"/>
<dbReference type="SMART" id="SM00382">
    <property type="entry name" value="AAA"/>
    <property type="match status" value="1"/>
</dbReference>
<keyword evidence="6" id="KW-1278">Translocase</keyword>
<evidence type="ECO:0000259" key="8">
    <source>
        <dbReference type="PROSITE" id="PS50893"/>
    </source>
</evidence>
<comment type="subcellular location">
    <subcellularLocation>
        <location evidence="1">Cell membrane</location>
    </subcellularLocation>
</comment>
<proteinExistence type="predicted"/>
<keyword evidence="7" id="KW-0472">Membrane</keyword>
<dbReference type="InterPro" id="IPR003593">
    <property type="entry name" value="AAA+_ATPase"/>
</dbReference>
<evidence type="ECO:0000256" key="7">
    <source>
        <dbReference type="ARBA" id="ARBA00023136"/>
    </source>
</evidence>
<feature type="domain" description="ABC transporter" evidence="8">
    <location>
        <begin position="2"/>
        <end position="230"/>
    </location>
</feature>
<evidence type="ECO:0000313" key="9">
    <source>
        <dbReference type="EMBL" id="KUG19856.1"/>
    </source>
</evidence>
<keyword evidence="5 9" id="KW-0067">ATP-binding</keyword>
<name>A0A0W8FG38_9ZZZZ</name>
<dbReference type="Pfam" id="PF00005">
    <property type="entry name" value="ABC_tran"/>
    <property type="match status" value="1"/>
</dbReference>
<gene>
    <name evidence="9" type="ORF">ASZ90_010410</name>
</gene>
<keyword evidence="3" id="KW-1003">Cell membrane</keyword>
<evidence type="ECO:0000256" key="5">
    <source>
        <dbReference type="ARBA" id="ARBA00022840"/>
    </source>
</evidence>
<comment type="caution">
    <text evidence="9">The sequence shown here is derived from an EMBL/GenBank/DDBJ whole genome shotgun (WGS) entry which is preliminary data.</text>
</comment>
<evidence type="ECO:0000256" key="6">
    <source>
        <dbReference type="ARBA" id="ARBA00022967"/>
    </source>
</evidence>
<evidence type="ECO:0000256" key="3">
    <source>
        <dbReference type="ARBA" id="ARBA00022475"/>
    </source>
</evidence>
<dbReference type="CDD" id="cd03230">
    <property type="entry name" value="ABC_DR_subfamily_A"/>
    <property type="match status" value="1"/>
</dbReference>
<dbReference type="PANTHER" id="PTHR42711:SF18">
    <property type="entry name" value="ABC TRANSPORTER, ATP-BINDING PROTEIN"/>
    <property type="match status" value="1"/>
</dbReference>
<dbReference type="GO" id="GO:0005886">
    <property type="term" value="C:plasma membrane"/>
    <property type="evidence" value="ECO:0007669"/>
    <property type="project" value="UniProtKB-SubCell"/>
</dbReference>
<keyword evidence="4" id="KW-0547">Nucleotide-binding</keyword>
<dbReference type="PROSITE" id="PS50893">
    <property type="entry name" value="ABC_TRANSPORTER_2"/>
    <property type="match status" value="1"/>
</dbReference>
<dbReference type="Gene3D" id="3.40.50.300">
    <property type="entry name" value="P-loop containing nucleotide triphosphate hydrolases"/>
    <property type="match status" value="1"/>
</dbReference>
<evidence type="ECO:0000256" key="2">
    <source>
        <dbReference type="ARBA" id="ARBA00022448"/>
    </source>
</evidence>
<dbReference type="GO" id="GO:0016887">
    <property type="term" value="F:ATP hydrolysis activity"/>
    <property type="evidence" value="ECO:0007669"/>
    <property type="project" value="InterPro"/>
</dbReference>
<dbReference type="InterPro" id="IPR017871">
    <property type="entry name" value="ABC_transporter-like_CS"/>
</dbReference>
<sequence>MIRVSGLSFTYPGSPAPAIDGITFSVPKGEIFGFLGPNGSGKSTTQKIIIGLLKGYRGEVAVLGRDLAEWGPEYYERIGVCFELPNHYPKLTALENLHLFASFYEKETEDPLELLRLVGLEDDAGKRVESFSKGMRMKLNLARSLLHDPEILFLDEPTSGLDPSSARAVKDIILEKKRKGKTIFLTTHNMEVADELCDTVSFIVNGKICLTERPRQLKQDYGKRTVQVEYILDGHTERAGFPLEGLGYSAAFLSLLRDREIQTIHSEEATMEMIFLSVTGRRLS</sequence>
<dbReference type="EMBL" id="LNQE01001250">
    <property type="protein sequence ID" value="KUG19856.1"/>
    <property type="molecule type" value="Genomic_DNA"/>
</dbReference>
<protein>
    <submittedName>
        <fullName evidence="9">Putative antibiotic-transport atp-binding protein abc transporter</fullName>
    </submittedName>
</protein>
<accession>A0A0W8FG38</accession>
<dbReference type="FunFam" id="3.40.50.300:FF:000589">
    <property type="entry name" value="ABC transporter, ATP-binding subunit"/>
    <property type="match status" value="1"/>
</dbReference>